<organism evidence="1 2">
    <name type="scientific">Entomophthora muscae</name>
    <dbReference type="NCBI Taxonomy" id="34485"/>
    <lineage>
        <taxon>Eukaryota</taxon>
        <taxon>Fungi</taxon>
        <taxon>Fungi incertae sedis</taxon>
        <taxon>Zoopagomycota</taxon>
        <taxon>Entomophthoromycotina</taxon>
        <taxon>Entomophthoromycetes</taxon>
        <taxon>Entomophthorales</taxon>
        <taxon>Entomophthoraceae</taxon>
        <taxon>Entomophthora</taxon>
    </lineage>
</organism>
<evidence type="ECO:0000313" key="1">
    <source>
        <dbReference type="EMBL" id="KAJ9083935.1"/>
    </source>
</evidence>
<comment type="caution">
    <text evidence="1">The sequence shown here is derived from an EMBL/GenBank/DDBJ whole genome shotgun (WGS) entry which is preliminary data.</text>
</comment>
<dbReference type="Proteomes" id="UP001165960">
    <property type="component" value="Unassembled WGS sequence"/>
</dbReference>
<name>A0ACC2UA60_9FUNG</name>
<gene>
    <name evidence="1" type="ORF">DSO57_1029424</name>
</gene>
<protein>
    <submittedName>
        <fullName evidence="1">Uncharacterized protein</fullName>
    </submittedName>
</protein>
<dbReference type="EMBL" id="QTSX02000904">
    <property type="protein sequence ID" value="KAJ9083935.1"/>
    <property type="molecule type" value="Genomic_DNA"/>
</dbReference>
<sequence>MATVNIFSVNMGTVTNPQVLALTAQVADLQQNLTALREMMTTAASPVGVVDKDSCYPGLAGAPRIQCSRELIALANEVDHLKQDHAELDRDIQEMSELIDSVNDRFAPCLMVGPSLTS</sequence>
<reference evidence="1" key="1">
    <citation type="submission" date="2022-04" db="EMBL/GenBank/DDBJ databases">
        <title>Genome of the entomopathogenic fungus Entomophthora muscae.</title>
        <authorList>
            <person name="Elya C."/>
            <person name="Lovett B.R."/>
            <person name="Lee E."/>
            <person name="Macias A.M."/>
            <person name="Hajek A.E."/>
            <person name="De Bivort B.L."/>
            <person name="Kasson M.T."/>
            <person name="De Fine Licht H.H."/>
            <person name="Stajich J.E."/>
        </authorList>
    </citation>
    <scope>NUCLEOTIDE SEQUENCE</scope>
    <source>
        <strain evidence="1">Berkeley</strain>
    </source>
</reference>
<proteinExistence type="predicted"/>
<keyword evidence="2" id="KW-1185">Reference proteome</keyword>
<accession>A0ACC2UA60</accession>
<evidence type="ECO:0000313" key="2">
    <source>
        <dbReference type="Proteomes" id="UP001165960"/>
    </source>
</evidence>